<evidence type="ECO:0000313" key="6">
    <source>
        <dbReference type="EMBL" id="KIM72230.1"/>
    </source>
</evidence>
<evidence type="ECO:0000256" key="3">
    <source>
        <dbReference type="ARBA" id="ARBA00022777"/>
    </source>
</evidence>
<dbReference type="Pfam" id="PF00069">
    <property type="entry name" value="Pkinase"/>
    <property type="match status" value="1"/>
</dbReference>
<dbReference type="Proteomes" id="UP000054166">
    <property type="component" value="Unassembled WGS sequence"/>
</dbReference>
<evidence type="ECO:0000256" key="2">
    <source>
        <dbReference type="ARBA" id="ARBA00022741"/>
    </source>
</evidence>
<dbReference type="EMBL" id="KN833149">
    <property type="protein sequence ID" value="KIM72230.1"/>
    <property type="molecule type" value="Genomic_DNA"/>
</dbReference>
<name>A0A0C3EHX4_PILCF</name>
<organism evidence="6 7">
    <name type="scientific">Piloderma croceum (strain F 1598)</name>
    <dbReference type="NCBI Taxonomy" id="765440"/>
    <lineage>
        <taxon>Eukaryota</taxon>
        <taxon>Fungi</taxon>
        <taxon>Dikarya</taxon>
        <taxon>Basidiomycota</taxon>
        <taxon>Agaricomycotina</taxon>
        <taxon>Agaricomycetes</taxon>
        <taxon>Agaricomycetidae</taxon>
        <taxon>Atheliales</taxon>
        <taxon>Atheliaceae</taxon>
        <taxon>Piloderma</taxon>
    </lineage>
</organism>
<dbReference type="Gene3D" id="1.10.510.10">
    <property type="entry name" value="Transferase(Phosphotransferase) domain 1"/>
    <property type="match status" value="1"/>
</dbReference>
<dbReference type="HOGENOM" id="CLU_000288_31_3_1"/>
<evidence type="ECO:0000256" key="4">
    <source>
        <dbReference type="ARBA" id="ARBA00022840"/>
    </source>
</evidence>
<sequence length="235" mass="26273">MPISPHFRNPQLTVKLDTDQFMMEVEDTILRLLGNHPRIVTYHGRDDTTGALIFDTAPNGDVQRYLLSHSDTPLHIRAKWGFQLAEGIVYLHSKHIVWADCNPSNLLLTSDLDILLCDFAGSSISGLPPSVCPGAVYSLPRLEWLADTNMDIFSFGCVFFGILTLQSPYAGLTLHDIRANYDSAVFPDIPKHVPDAFALVIHKCWHLKYQSSQELLDNMHAAYEAFCGSDELQSA</sequence>
<dbReference type="GO" id="GO:0005524">
    <property type="term" value="F:ATP binding"/>
    <property type="evidence" value="ECO:0007669"/>
    <property type="project" value="UniProtKB-KW"/>
</dbReference>
<dbReference type="GO" id="GO:0004674">
    <property type="term" value="F:protein serine/threonine kinase activity"/>
    <property type="evidence" value="ECO:0007669"/>
    <property type="project" value="TreeGrafter"/>
</dbReference>
<keyword evidence="2" id="KW-0547">Nucleotide-binding</keyword>
<protein>
    <recommendedName>
        <fullName evidence="5">Protein kinase domain-containing protein</fullName>
    </recommendedName>
</protein>
<keyword evidence="1" id="KW-0808">Transferase</keyword>
<reference evidence="7" key="2">
    <citation type="submission" date="2015-01" db="EMBL/GenBank/DDBJ databases">
        <title>Evolutionary Origins and Diversification of the Mycorrhizal Mutualists.</title>
        <authorList>
            <consortium name="DOE Joint Genome Institute"/>
            <consortium name="Mycorrhizal Genomics Consortium"/>
            <person name="Kohler A."/>
            <person name="Kuo A."/>
            <person name="Nagy L.G."/>
            <person name="Floudas D."/>
            <person name="Copeland A."/>
            <person name="Barry K.W."/>
            <person name="Cichocki N."/>
            <person name="Veneault-Fourrey C."/>
            <person name="LaButti K."/>
            <person name="Lindquist E.A."/>
            <person name="Lipzen A."/>
            <person name="Lundell T."/>
            <person name="Morin E."/>
            <person name="Murat C."/>
            <person name="Riley R."/>
            <person name="Ohm R."/>
            <person name="Sun H."/>
            <person name="Tunlid A."/>
            <person name="Henrissat B."/>
            <person name="Grigoriev I.V."/>
            <person name="Hibbett D.S."/>
            <person name="Martin F."/>
        </authorList>
    </citation>
    <scope>NUCLEOTIDE SEQUENCE [LARGE SCALE GENOMIC DNA]</scope>
    <source>
        <strain evidence="7">F 1598</strain>
    </source>
</reference>
<dbReference type="InterPro" id="IPR051681">
    <property type="entry name" value="Ser/Thr_Kinases-Pseudokinases"/>
</dbReference>
<dbReference type="InterPro" id="IPR000719">
    <property type="entry name" value="Prot_kinase_dom"/>
</dbReference>
<dbReference type="AlphaFoldDB" id="A0A0C3EHX4"/>
<dbReference type="InParanoid" id="A0A0C3EHX4"/>
<evidence type="ECO:0000259" key="5">
    <source>
        <dbReference type="PROSITE" id="PS50011"/>
    </source>
</evidence>
<proteinExistence type="predicted"/>
<evidence type="ECO:0000256" key="1">
    <source>
        <dbReference type="ARBA" id="ARBA00022679"/>
    </source>
</evidence>
<gene>
    <name evidence="6" type="ORF">PILCRDRAFT_743838</name>
</gene>
<evidence type="ECO:0000313" key="7">
    <source>
        <dbReference type="Proteomes" id="UP000054166"/>
    </source>
</evidence>
<dbReference type="InterPro" id="IPR011009">
    <property type="entry name" value="Kinase-like_dom_sf"/>
</dbReference>
<dbReference type="SUPFAM" id="SSF56112">
    <property type="entry name" value="Protein kinase-like (PK-like)"/>
    <property type="match status" value="1"/>
</dbReference>
<keyword evidence="3" id="KW-0418">Kinase</keyword>
<dbReference type="OrthoDB" id="3030888at2759"/>
<feature type="domain" description="Protein kinase" evidence="5">
    <location>
        <begin position="1"/>
        <end position="235"/>
    </location>
</feature>
<dbReference type="PANTHER" id="PTHR44329:SF288">
    <property type="entry name" value="MITOGEN-ACTIVATED PROTEIN KINASE KINASE KINASE 20"/>
    <property type="match status" value="1"/>
</dbReference>
<keyword evidence="7" id="KW-1185">Reference proteome</keyword>
<dbReference type="PROSITE" id="PS50011">
    <property type="entry name" value="PROTEIN_KINASE_DOM"/>
    <property type="match status" value="1"/>
</dbReference>
<reference evidence="6 7" key="1">
    <citation type="submission" date="2014-04" db="EMBL/GenBank/DDBJ databases">
        <authorList>
            <consortium name="DOE Joint Genome Institute"/>
            <person name="Kuo A."/>
            <person name="Tarkka M."/>
            <person name="Buscot F."/>
            <person name="Kohler A."/>
            <person name="Nagy L.G."/>
            <person name="Floudas D."/>
            <person name="Copeland A."/>
            <person name="Barry K.W."/>
            <person name="Cichocki N."/>
            <person name="Veneault-Fourrey C."/>
            <person name="LaButti K."/>
            <person name="Lindquist E.A."/>
            <person name="Lipzen A."/>
            <person name="Lundell T."/>
            <person name="Morin E."/>
            <person name="Murat C."/>
            <person name="Sun H."/>
            <person name="Tunlid A."/>
            <person name="Henrissat B."/>
            <person name="Grigoriev I.V."/>
            <person name="Hibbett D.S."/>
            <person name="Martin F."/>
            <person name="Nordberg H.P."/>
            <person name="Cantor M.N."/>
            <person name="Hua S.X."/>
        </authorList>
    </citation>
    <scope>NUCLEOTIDE SEQUENCE [LARGE SCALE GENOMIC DNA]</scope>
    <source>
        <strain evidence="6 7">F 1598</strain>
    </source>
</reference>
<keyword evidence="4" id="KW-0067">ATP-binding</keyword>
<dbReference type="STRING" id="765440.A0A0C3EHX4"/>
<dbReference type="PANTHER" id="PTHR44329">
    <property type="entry name" value="SERINE/THREONINE-PROTEIN KINASE TNNI3K-RELATED"/>
    <property type="match status" value="1"/>
</dbReference>
<accession>A0A0C3EHX4</accession>